<dbReference type="PANTHER" id="PTHR28155">
    <property type="entry name" value="ACR243WP"/>
    <property type="match status" value="1"/>
</dbReference>
<dbReference type="AlphaFoldDB" id="A0A0J6XZW7"/>
<dbReference type="InterPro" id="IPR053263">
    <property type="entry name" value="Euk_RPA34_RNAP_subunit"/>
</dbReference>
<dbReference type="OrthoDB" id="76224at2759"/>
<sequence length="386" mass="42662">MKAAISQETVTDSDSSSNDSTSDSESEAQVPSKTPVQKSTSNPKSKQMTERPQSSSESSSESSSPSSGSESESEIQEIQKSAIPKNSSEKRVTIADGHATEAMIPVKPFRPPEGFQLVQKSSLPPSKLADAFSDLTGKQLWHITAPAAVPVSSIKQLALDAVATGETILTHKGVDYRLREDQIGVERTKSLLLPEKYGNSYRRQRLDVAQTFHVERVVRAPGQGSESQIEALKKKTKPLPSQPKNLRMRYIPFGSSSVQLEGGVGTDDSEMEITFKEPRGCHIDGEAKKKKKKRKHTDVDGSIHVQDPEPQSQAALPRKKSKKSHNHDDAAHHKQESGSLEGSKRGRSQKSGTQKSIKKHRDETSQERRARREERKRKKEEKSRAE</sequence>
<feature type="compositionally biased region" description="Polar residues" evidence="1">
    <location>
        <begin position="29"/>
        <end position="53"/>
    </location>
</feature>
<organism evidence="2 3">
    <name type="scientific">Coccidioides immitis RMSCC 2394</name>
    <dbReference type="NCBI Taxonomy" id="404692"/>
    <lineage>
        <taxon>Eukaryota</taxon>
        <taxon>Fungi</taxon>
        <taxon>Dikarya</taxon>
        <taxon>Ascomycota</taxon>
        <taxon>Pezizomycotina</taxon>
        <taxon>Eurotiomycetes</taxon>
        <taxon>Eurotiomycetidae</taxon>
        <taxon>Onygenales</taxon>
        <taxon>Onygenaceae</taxon>
        <taxon>Coccidioides</taxon>
    </lineage>
</organism>
<dbReference type="InterPro" id="IPR013240">
    <property type="entry name" value="DNA-dir_RNA_pol1_su_RPA34"/>
</dbReference>
<feature type="compositionally biased region" description="Basic and acidic residues" evidence="1">
    <location>
        <begin position="273"/>
        <end position="287"/>
    </location>
</feature>
<feature type="region of interest" description="Disordered" evidence="1">
    <location>
        <begin position="1"/>
        <end position="107"/>
    </location>
</feature>
<gene>
    <name evidence="2" type="ORF">CIRG_02030</name>
</gene>
<evidence type="ECO:0000313" key="3">
    <source>
        <dbReference type="Proteomes" id="UP000054565"/>
    </source>
</evidence>
<dbReference type="Proteomes" id="UP000054565">
    <property type="component" value="Unassembled WGS sequence"/>
</dbReference>
<reference evidence="3" key="1">
    <citation type="journal article" date="2010" name="Genome Res.">
        <title>Population genomic sequencing of Coccidioides fungi reveals recent hybridization and transposon control.</title>
        <authorList>
            <person name="Neafsey D.E."/>
            <person name="Barker B.M."/>
            <person name="Sharpton T.J."/>
            <person name="Stajich J.E."/>
            <person name="Park D.J."/>
            <person name="Whiston E."/>
            <person name="Hung C.-Y."/>
            <person name="McMahan C."/>
            <person name="White J."/>
            <person name="Sykes S."/>
            <person name="Heiman D."/>
            <person name="Young S."/>
            <person name="Zeng Q."/>
            <person name="Abouelleil A."/>
            <person name="Aftuck L."/>
            <person name="Bessette D."/>
            <person name="Brown A."/>
            <person name="FitzGerald M."/>
            <person name="Lui A."/>
            <person name="Macdonald J.P."/>
            <person name="Priest M."/>
            <person name="Orbach M.J."/>
            <person name="Galgiani J.N."/>
            <person name="Kirkland T.N."/>
            <person name="Cole G.T."/>
            <person name="Birren B.W."/>
            <person name="Henn M.R."/>
            <person name="Taylor J.W."/>
            <person name="Rounsley S.D."/>
        </authorList>
    </citation>
    <scope>NUCLEOTIDE SEQUENCE [LARGE SCALE GENOMIC DNA]</scope>
    <source>
        <strain evidence="3">RMSCC 2394</strain>
    </source>
</reference>
<name>A0A0J6XZW7_COCIT</name>
<feature type="region of interest" description="Disordered" evidence="1">
    <location>
        <begin position="223"/>
        <end position="246"/>
    </location>
</feature>
<dbReference type="PANTHER" id="PTHR28155:SF1">
    <property type="entry name" value="DNA-DIRECTED RNA POLYMERASE I SUBUNIT RPA34.5-DOMAIN-CONTAINING PROTEIN"/>
    <property type="match status" value="1"/>
</dbReference>
<dbReference type="Pfam" id="PF08208">
    <property type="entry name" value="RNA_polI_A34"/>
    <property type="match status" value="1"/>
</dbReference>
<feature type="compositionally biased region" description="Low complexity" evidence="1">
    <location>
        <begin position="54"/>
        <end position="70"/>
    </location>
</feature>
<protein>
    <submittedName>
        <fullName evidence="2">Uncharacterized protein</fullName>
    </submittedName>
</protein>
<evidence type="ECO:0000256" key="1">
    <source>
        <dbReference type="SAM" id="MobiDB-lite"/>
    </source>
</evidence>
<feature type="compositionally biased region" description="Basic and acidic residues" evidence="1">
    <location>
        <begin position="360"/>
        <end position="373"/>
    </location>
</feature>
<proteinExistence type="predicted"/>
<accession>A0A0J6XZW7</accession>
<feature type="region of interest" description="Disordered" evidence="1">
    <location>
        <begin position="273"/>
        <end position="386"/>
    </location>
</feature>
<evidence type="ECO:0000313" key="2">
    <source>
        <dbReference type="EMBL" id="KMP01891.1"/>
    </source>
</evidence>
<feature type="compositionally biased region" description="Low complexity" evidence="1">
    <location>
        <begin position="8"/>
        <end position="23"/>
    </location>
</feature>
<feature type="compositionally biased region" description="Basic and acidic residues" evidence="1">
    <location>
        <begin position="326"/>
        <end position="336"/>
    </location>
</feature>
<dbReference type="EMBL" id="DS028093">
    <property type="protein sequence ID" value="KMP01891.1"/>
    <property type="molecule type" value="Genomic_DNA"/>
</dbReference>
<dbReference type="STRING" id="404692.A0A0J6XZW7"/>
<dbReference type="Gene3D" id="6.20.250.70">
    <property type="match status" value="1"/>
</dbReference>
<dbReference type="GO" id="GO:0006360">
    <property type="term" value="P:transcription by RNA polymerase I"/>
    <property type="evidence" value="ECO:0007669"/>
    <property type="project" value="InterPro"/>
</dbReference>